<dbReference type="InterPro" id="IPR010572">
    <property type="entry name" value="Tail_dom"/>
</dbReference>
<feature type="coiled-coil region" evidence="1">
    <location>
        <begin position="355"/>
        <end position="382"/>
    </location>
</feature>
<dbReference type="EMBL" id="LR590481">
    <property type="protein sequence ID" value="VTQ87033.1"/>
    <property type="molecule type" value="Genomic_DNA"/>
</dbReference>
<dbReference type="Pfam" id="PF06605">
    <property type="entry name" value="Prophage_tail"/>
    <property type="match status" value="1"/>
</dbReference>
<dbReference type="RefSeq" id="WP_138209720.1">
    <property type="nucleotide sequence ID" value="NZ_CBCRUQ010000004.1"/>
</dbReference>
<gene>
    <name evidence="3" type="ORF">NCTC503_01019</name>
</gene>
<evidence type="ECO:0000313" key="4">
    <source>
        <dbReference type="Proteomes" id="UP000308489"/>
    </source>
</evidence>
<dbReference type="Proteomes" id="UP000308489">
    <property type="component" value="Chromosome 1"/>
</dbReference>
<accession>A0A4U9RA14</accession>
<protein>
    <submittedName>
        <fullName evidence="3">Phage endopeptidase</fullName>
    </submittedName>
</protein>
<dbReference type="AlphaFoldDB" id="A0A4U9RA14"/>
<dbReference type="NCBIfam" id="TIGR01665">
    <property type="entry name" value="put_anti_recept"/>
    <property type="match status" value="1"/>
</dbReference>
<evidence type="ECO:0000256" key="1">
    <source>
        <dbReference type="SAM" id="Coils"/>
    </source>
</evidence>
<sequence>MIRIYDKTETDFNHNGLCILDSCIKCEVEEELNGIYKLELEYPLDSRDKWRNIVEGNVIKVPTLQGDQLFRIFKKKKNLNSISCIAFHIFYDLLDNFIEDTRPTNATGASAIEDLFKGTQYKHKFSVSSDISRVNTAYIIRKNPIEALLSDDDNSFLSRWGGEIVRDNFNISMKAHRGEDRGVTIRYGKNLIGLEEEIDESNVITRIMPTGLEENDTVIMLSEKYIDSPLINKYVHPKIKHFHFTELKVNSEEKVTKNDVIKMLREKVKELYEVQKVDIPIVNYKVDFIELSKTKEYEKYQILERVWLGDIITVKHERLGINLKSKVISYKYDCISNRYIGLELGNFIKNIADSMSEQDKKINQATDNLQKALSETAKIIEENQGSLDKAIEDATNKLNNALGGHVVKKNDELLIMDTTDINTATKVWRWNMNGLGYSSNGYNGKFETAITMDGKIIGKFLQGEIIRGVSLQGVEIMSVDRPTWDGGELWQKSTNVCKMTNGGLIFNSRDMVGSVFDDKLELSISGFGLKTSSYKGLNITPASDKYKCGVLNVSGTQVDGSPLNNQGGGITIKTSQGINLKTGELLLDDTVFKTHSWIQAEHTVASPRQVSHMDPVFYAWRSSDIQMLDLKNGWISKDSYPYSPRYFVDSSGVMHLMGRVYYGKVDSIIATIDGNPYQAAYMRFLVRSGAATPAGIDIDGKGNIIFRFGNAAEWIQLDGISFKVYT</sequence>
<organism evidence="3 4">
    <name type="scientific">Hathewaya histolytica</name>
    <name type="common">Clostridium histolyticum</name>
    <dbReference type="NCBI Taxonomy" id="1498"/>
    <lineage>
        <taxon>Bacteria</taxon>
        <taxon>Bacillati</taxon>
        <taxon>Bacillota</taxon>
        <taxon>Clostridia</taxon>
        <taxon>Eubacteriales</taxon>
        <taxon>Clostridiaceae</taxon>
        <taxon>Hathewaya</taxon>
    </lineage>
</organism>
<evidence type="ECO:0000313" key="3">
    <source>
        <dbReference type="EMBL" id="VTQ87033.1"/>
    </source>
</evidence>
<dbReference type="KEGG" id="hhw:NCTC503_01019"/>
<keyword evidence="1" id="KW-0175">Coiled coil</keyword>
<name>A0A4U9RA14_HATHI</name>
<evidence type="ECO:0000259" key="2">
    <source>
        <dbReference type="Pfam" id="PF06605"/>
    </source>
</evidence>
<dbReference type="InterPro" id="IPR007119">
    <property type="entry name" value="Phage_tail_spike_N"/>
</dbReference>
<dbReference type="OrthoDB" id="4387735at2"/>
<keyword evidence="4" id="KW-1185">Reference proteome</keyword>
<feature type="domain" description="Tail spike" evidence="2">
    <location>
        <begin position="90"/>
        <end position="357"/>
    </location>
</feature>
<proteinExistence type="predicted"/>
<reference evidence="3 4" key="1">
    <citation type="submission" date="2019-05" db="EMBL/GenBank/DDBJ databases">
        <authorList>
            <consortium name="Pathogen Informatics"/>
        </authorList>
    </citation>
    <scope>NUCLEOTIDE SEQUENCE [LARGE SCALE GENOMIC DNA]</scope>
    <source>
        <strain evidence="3 4">NCTC503</strain>
    </source>
</reference>